<keyword evidence="2" id="KW-1185">Reference proteome</keyword>
<dbReference type="PROSITE" id="PS51257">
    <property type="entry name" value="PROKAR_LIPOPROTEIN"/>
    <property type="match status" value="1"/>
</dbReference>
<accession>A0ABW8IIN7</accession>
<dbReference type="RefSeq" id="WP_380009509.1">
    <property type="nucleotide sequence ID" value="NZ_JADIKI010000022.1"/>
</dbReference>
<organism evidence="1 2">
    <name type="scientific">Dyella humi</name>
    <dbReference type="NCBI Taxonomy" id="1770547"/>
    <lineage>
        <taxon>Bacteria</taxon>
        <taxon>Pseudomonadati</taxon>
        <taxon>Pseudomonadota</taxon>
        <taxon>Gammaproteobacteria</taxon>
        <taxon>Lysobacterales</taxon>
        <taxon>Rhodanobacteraceae</taxon>
        <taxon>Dyella</taxon>
    </lineage>
</organism>
<name>A0ABW8IIN7_9GAMM</name>
<dbReference type="PANTHER" id="PTHR43747:SF4">
    <property type="entry name" value="FLAVIN-DEPENDENT TRYPTOPHAN HALOGENASE"/>
    <property type="match status" value="1"/>
</dbReference>
<dbReference type="EMBL" id="JADIKI010000022">
    <property type="protein sequence ID" value="MFK2854639.1"/>
    <property type="molecule type" value="Genomic_DNA"/>
</dbReference>
<gene>
    <name evidence="1" type="ORF">ISP18_08555</name>
</gene>
<dbReference type="SUPFAM" id="SSF51905">
    <property type="entry name" value="FAD/NAD(P)-binding domain"/>
    <property type="match status" value="1"/>
</dbReference>
<dbReference type="InterPro" id="IPR036188">
    <property type="entry name" value="FAD/NAD-bd_sf"/>
</dbReference>
<proteinExistence type="predicted"/>
<dbReference type="Proteomes" id="UP001620409">
    <property type="component" value="Unassembled WGS sequence"/>
</dbReference>
<protein>
    <submittedName>
        <fullName evidence="1">Tryptophan 7-halogenase</fullName>
    </submittedName>
</protein>
<dbReference type="Gene3D" id="3.50.50.60">
    <property type="entry name" value="FAD/NAD(P)-binding domain"/>
    <property type="match status" value="1"/>
</dbReference>
<dbReference type="InterPro" id="IPR006905">
    <property type="entry name" value="Flavin_halogenase"/>
</dbReference>
<dbReference type="InterPro" id="IPR033856">
    <property type="entry name" value="Trp_halogen"/>
</dbReference>
<dbReference type="PANTHER" id="PTHR43747">
    <property type="entry name" value="FAD-BINDING PROTEIN"/>
    <property type="match status" value="1"/>
</dbReference>
<reference evidence="1 2" key="1">
    <citation type="submission" date="2020-10" db="EMBL/GenBank/DDBJ databases">
        <title>Phylogeny of dyella-like bacteria.</title>
        <authorList>
            <person name="Fu J."/>
        </authorList>
    </citation>
    <scope>NUCLEOTIDE SEQUENCE [LARGE SCALE GENOMIC DNA]</scope>
    <source>
        <strain evidence="1 2">DHG40</strain>
    </source>
</reference>
<evidence type="ECO:0000313" key="2">
    <source>
        <dbReference type="Proteomes" id="UP001620409"/>
    </source>
</evidence>
<comment type="caution">
    <text evidence="1">The sequence shown here is derived from an EMBL/GenBank/DDBJ whole genome shotgun (WGS) entry which is preliminary data.</text>
</comment>
<dbReference type="PIRSF" id="PIRSF011396">
    <property type="entry name" value="Trp_halogenase"/>
    <property type="match status" value="1"/>
</dbReference>
<dbReference type="InterPro" id="IPR050816">
    <property type="entry name" value="Flavin-dep_Halogenase_NPB"/>
</dbReference>
<evidence type="ECO:0000313" key="1">
    <source>
        <dbReference type="EMBL" id="MFK2854639.1"/>
    </source>
</evidence>
<sequence length="526" mass="58252">MARLQSILVVGGGAAGWLVACYLAKHLNAAAPGSIRVDLVESPGIGLLGVGEATFPSIRGTLSAIGLDEGALLAGADATFKQGIRYDHWVRPPGSEGPSSFFHPFSLPSQRPGSPELLPYWLLGGAPQGMQLAEAATMQYRLVAQGHGPKRVGDPDYQGPMNYAYHFDAARVAVVLAEHGQKLGVRRHEATVERVVLDERGAIAGLVTQELGELKADLYVDCTGLRSRLIGDAMQSPFRSRTDVLFVDRAVAMQVPYPRPDAPIACYTIATAQEAGWTWDIGLQQRRGVGYVYSSRHSDATRAEEVIRRHLGPISDKLKPLHIKFETGYRPEHWRGNCVGIGLTGGFVEPLESTGIALVELGTYLLTHLLPTDLDDMERAAKHFNAMICARYERVLDFIKMHYCLTQRTDTTFWIDNTDPASIPETLRERLAAWRHRPPHRLDFVTDLEMFMPASWQYVLYGMEFHTDLEPMRSSYPRMEEAQREFAAIQQVSARAMSDLPKHRALVEQMCQAYLGRSGAVMPVTG</sequence>
<dbReference type="Pfam" id="PF04820">
    <property type="entry name" value="Trp_halogenase"/>
    <property type="match status" value="1"/>
</dbReference>